<name>A0AAV0TL98_HYABA</name>
<sequence length="137" mass="15285">MVTKYTQTNGALTVDDRDAHKVKTKAFTADDRDAHKVKTKALTADDLDAHKVKTKALTADDRDAHKVKTKALDFAAKDEERWWIIIPIPAFVTRMIFAIPRAIYRAIKGAFRLPGNVAHGALGKKDAKKLVRARHPS</sequence>
<keyword evidence="3" id="KW-1185">Reference proteome</keyword>
<keyword evidence="1" id="KW-1133">Transmembrane helix</keyword>
<dbReference type="EMBL" id="CANTFL010000528">
    <property type="protein sequence ID" value="CAI5723855.1"/>
    <property type="molecule type" value="Genomic_DNA"/>
</dbReference>
<reference evidence="2" key="1">
    <citation type="submission" date="2022-12" db="EMBL/GenBank/DDBJ databases">
        <authorList>
            <person name="Webb A."/>
        </authorList>
    </citation>
    <scope>NUCLEOTIDE SEQUENCE</scope>
    <source>
        <strain evidence="2">Hp1</strain>
    </source>
</reference>
<proteinExistence type="predicted"/>
<protein>
    <recommendedName>
        <fullName evidence="4">RxLR effector candidate protein</fullName>
    </recommendedName>
</protein>
<organism evidence="2 3">
    <name type="scientific">Hyaloperonospora brassicae</name>
    <name type="common">Brassica downy mildew</name>
    <name type="synonym">Peronospora brassicae</name>
    <dbReference type="NCBI Taxonomy" id="162125"/>
    <lineage>
        <taxon>Eukaryota</taxon>
        <taxon>Sar</taxon>
        <taxon>Stramenopiles</taxon>
        <taxon>Oomycota</taxon>
        <taxon>Peronosporomycetes</taxon>
        <taxon>Peronosporales</taxon>
        <taxon>Peronosporaceae</taxon>
        <taxon>Hyaloperonospora</taxon>
    </lineage>
</organism>
<gene>
    <name evidence="2" type="ORF">HBR001_LOCUS3217</name>
</gene>
<evidence type="ECO:0000313" key="3">
    <source>
        <dbReference type="Proteomes" id="UP001162031"/>
    </source>
</evidence>
<keyword evidence="1" id="KW-0812">Transmembrane</keyword>
<keyword evidence="1" id="KW-0472">Membrane</keyword>
<dbReference type="AlphaFoldDB" id="A0AAV0TL98"/>
<dbReference type="Proteomes" id="UP001162031">
    <property type="component" value="Unassembled WGS sequence"/>
</dbReference>
<evidence type="ECO:0000256" key="1">
    <source>
        <dbReference type="SAM" id="Phobius"/>
    </source>
</evidence>
<evidence type="ECO:0008006" key="4">
    <source>
        <dbReference type="Google" id="ProtNLM"/>
    </source>
</evidence>
<accession>A0AAV0TL98</accession>
<feature type="transmembrane region" description="Helical" evidence="1">
    <location>
        <begin position="82"/>
        <end position="104"/>
    </location>
</feature>
<comment type="caution">
    <text evidence="2">The sequence shown here is derived from an EMBL/GenBank/DDBJ whole genome shotgun (WGS) entry which is preliminary data.</text>
</comment>
<evidence type="ECO:0000313" key="2">
    <source>
        <dbReference type="EMBL" id="CAI5723855.1"/>
    </source>
</evidence>